<evidence type="ECO:0000256" key="1">
    <source>
        <dbReference type="SAM" id="SignalP"/>
    </source>
</evidence>
<evidence type="ECO:0000313" key="2">
    <source>
        <dbReference type="EMBL" id="CAI8013368.1"/>
    </source>
</evidence>
<feature type="chain" id="PRO_5041448201" evidence="1">
    <location>
        <begin position="20"/>
        <end position="81"/>
    </location>
</feature>
<protein>
    <submittedName>
        <fullName evidence="2">Uncharacterized protein</fullName>
    </submittedName>
</protein>
<name>A0AA35RMC0_GEOBA</name>
<gene>
    <name evidence="2" type="ORF">GBAR_LOCUS8490</name>
</gene>
<keyword evidence="3" id="KW-1185">Reference proteome</keyword>
<proteinExistence type="predicted"/>
<dbReference type="AlphaFoldDB" id="A0AA35RMC0"/>
<dbReference type="Proteomes" id="UP001174909">
    <property type="component" value="Unassembled WGS sequence"/>
</dbReference>
<organism evidence="2 3">
    <name type="scientific">Geodia barretti</name>
    <name type="common">Barrett's horny sponge</name>
    <dbReference type="NCBI Taxonomy" id="519541"/>
    <lineage>
        <taxon>Eukaryota</taxon>
        <taxon>Metazoa</taxon>
        <taxon>Porifera</taxon>
        <taxon>Demospongiae</taxon>
        <taxon>Heteroscleromorpha</taxon>
        <taxon>Tetractinellida</taxon>
        <taxon>Astrophorina</taxon>
        <taxon>Geodiidae</taxon>
        <taxon>Geodia</taxon>
    </lineage>
</organism>
<sequence>MAAPTAVLCAMVLAGMTTACIDCAGGYYATVEPDYVIASEGYLVNFTCSTNLNVTYPKWRINDRVYDVTNHPPEITFEGMS</sequence>
<accession>A0AA35RMC0</accession>
<comment type="caution">
    <text evidence="2">The sequence shown here is derived from an EMBL/GenBank/DDBJ whole genome shotgun (WGS) entry which is preliminary data.</text>
</comment>
<evidence type="ECO:0000313" key="3">
    <source>
        <dbReference type="Proteomes" id="UP001174909"/>
    </source>
</evidence>
<keyword evidence="1" id="KW-0732">Signal</keyword>
<feature type="signal peptide" evidence="1">
    <location>
        <begin position="1"/>
        <end position="19"/>
    </location>
</feature>
<dbReference type="EMBL" id="CASHTH010001258">
    <property type="protein sequence ID" value="CAI8013368.1"/>
    <property type="molecule type" value="Genomic_DNA"/>
</dbReference>
<feature type="non-terminal residue" evidence="2">
    <location>
        <position position="1"/>
    </location>
</feature>
<reference evidence="2" key="1">
    <citation type="submission" date="2023-03" db="EMBL/GenBank/DDBJ databases">
        <authorList>
            <person name="Steffen K."/>
            <person name="Cardenas P."/>
        </authorList>
    </citation>
    <scope>NUCLEOTIDE SEQUENCE</scope>
</reference>